<name>A0A670IZS7_PODMU</name>
<accession>A0A670IZS7</accession>
<keyword evidence="2" id="KW-1185">Reference proteome</keyword>
<reference evidence="1" key="2">
    <citation type="submission" date="2025-08" db="UniProtKB">
        <authorList>
            <consortium name="Ensembl"/>
        </authorList>
    </citation>
    <scope>IDENTIFICATION</scope>
</reference>
<dbReference type="Ensembl" id="ENSPMRT00000018585.1">
    <property type="protein sequence ID" value="ENSPMRP00000017455.1"/>
    <property type="gene ID" value="ENSPMRG00000011538.1"/>
</dbReference>
<proteinExistence type="predicted"/>
<reference evidence="1 2" key="1">
    <citation type="journal article" date="2019" name="Proc. Natl. Acad. Sci. U.S.A.">
        <title>Regulatory changes in pterin and carotenoid genes underlie balanced color polymorphisms in the wall lizard.</title>
        <authorList>
            <person name="Andrade P."/>
            <person name="Pinho C."/>
            <person name="Perez I de Lanuza G."/>
            <person name="Afonso S."/>
            <person name="Brejcha J."/>
            <person name="Rubin C.J."/>
            <person name="Wallerman O."/>
            <person name="Pereira P."/>
            <person name="Sabatino S.J."/>
            <person name="Bellati A."/>
            <person name="Pellitteri-Rosa D."/>
            <person name="Bosakova Z."/>
            <person name="Bunikis I."/>
            <person name="Carretero M.A."/>
            <person name="Feiner N."/>
            <person name="Marsik P."/>
            <person name="Pauperio F."/>
            <person name="Salvi D."/>
            <person name="Soler L."/>
            <person name="While G.M."/>
            <person name="Uller T."/>
            <person name="Font E."/>
            <person name="Andersson L."/>
            <person name="Carneiro M."/>
        </authorList>
    </citation>
    <scope>NUCLEOTIDE SEQUENCE</scope>
</reference>
<dbReference type="AlphaFoldDB" id="A0A670IZS7"/>
<organism evidence="1 2">
    <name type="scientific">Podarcis muralis</name>
    <name type="common">Wall lizard</name>
    <name type="synonym">Lacerta muralis</name>
    <dbReference type="NCBI Taxonomy" id="64176"/>
    <lineage>
        <taxon>Eukaryota</taxon>
        <taxon>Metazoa</taxon>
        <taxon>Chordata</taxon>
        <taxon>Craniata</taxon>
        <taxon>Vertebrata</taxon>
        <taxon>Euteleostomi</taxon>
        <taxon>Lepidosauria</taxon>
        <taxon>Squamata</taxon>
        <taxon>Bifurcata</taxon>
        <taxon>Unidentata</taxon>
        <taxon>Episquamata</taxon>
        <taxon>Laterata</taxon>
        <taxon>Lacertibaenia</taxon>
        <taxon>Lacertidae</taxon>
        <taxon>Podarcis</taxon>
    </lineage>
</organism>
<protein>
    <submittedName>
        <fullName evidence="1">Uncharacterized protein</fullName>
    </submittedName>
</protein>
<reference evidence="1" key="3">
    <citation type="submission" date="2025-09" db="UniProtKB">
        <authorList>
            <consortium name="Ensembl"/>
        </authorList>
    </citation>
    <scope>IDENTIFICATION</scope>
</reference>
<evidence type="ECO:0000313" key="1">
    <source>
        <dbReference type="Ensembl" id="ENSPMRP00000017455.1"/>
    </source>
</evidence>
<dbReference type="Proteomes" id="UP000472272">
    <property type="component" value="Chromosome 12"/>
</dbReference>
<evidence type="ECO:0000313" key="2">
    <source>
        <dbReference type="Proteomes" id="UP000472272"/>
    </source>
</evidence>
<sequence>INMIRKRRSPMLVREGRDISNAKRRVRSPLAPLISLSSRLTRATRIILRIVGGKSSAFRSCPAAEPIKIIHFLKNSATMHFYFQFKLSQN</sequence>